<evidence type="ECO:0000313" key="2">
    <source>
        <dbReference type="Proteomes" id="UP000464283"/>
    </source>
</evidence>
<dbReference type="RefSeq" id="WP_129692614.1">
    <property type="nucleotide sequence ID" value="NZ_CP033512.2"/>
</dbReference>
<evidence type="ECO:0000313" key="1">
    <source>
        <dbReference type="EMBL" id="QHG89513.1"/>
    </source>
</evidence>
<keyword evidence="1" id="KW-0489">Methyltransferase</keyword>
<dbReference type="GO" id="GO:0032259">
    <property type="term" value="P:methylation"/>
    <property type="evidence" value="ECO:0007669"/>
    <property type="project" value="UniProtKB-KW"/>
</dbReference>
<sequence>MYTIFKFLLKIINNIGNYNIFLIKRVKKNTVNSAKKIIVWALYDDAESSYKKAIKKYFHGKIEVHSIGINNISFKEKENYFYHKIDLSLNNHELINELKKLPHPDVILASPPCESWSGADCNGKMFRSINKNFEWIVKNRIYYDEYKKNCHPVKKRYFAQKERGRILGESTIGGTIEIIEYFNPKVWIIENPKTSKTWEFQLNHWDFPRNKKYYMNSTFYSSYDENFSAKPTIFKSNIKLNLKENKVSGNKNHMAKGSYSRRSSIPELLIKDIISQIMENDYGK</sequence>
<accession>A0A6P1LKS4</accession>
<dbReference type="KEGG" id="miw:EER00_01190"/>
<protein>
    <submittedName>
        <fullName evidence="1">DNA methyltransferase</fullName>
    </submittedName>
</protein>
<dbReference type="AlphaFoldDB" id="A0A6P1LKS4"/>
<dbReference type="SUPFAM" id="SSF53335">
    <property type="entry name" value="S-adenosyl-L-methionine-dependent methyltransferases"/>
    <property type="match status" value="1"/>
</dbReference>
<organism evidence="1 2">
    <name type="scientific">Malacoplasma iowae 695</name>
    <dbReference type="NCBI Taxonomy" id="1048830"/>
    <lineage>
        <taxon>Bacteria</taxon>
        <taxon>Bacillati</taxon>
        <taxon>Mycoplasmatota</taxon>
        <taxon>Mycoplasmoidales</taxon>
        <taxon>Mycoplasmoidaceae</taxon>
        <taxon>Malacoplasma</taxon>
    </lineage>
</organism>
<gene>
    <name evidence="1" type="ORF">EER00_01190</name>
</gene>
<dbReference type="EMBL" id="CP033512">
    <property type="protein sequence ID" value="QHG89513.1"/>
    <property type="molecule type" value="Genomic_DNA"/>
</dbReference>
<dbReference type="GO" id="GO:0008168">
    <property type="term" value="F:methyltransferase activity"/>
    <property type="evidence" value="ECO:0007669"/>
    <property type="project" value="UniProtKB-KW"/>
</dbReference>
<dbReference type="GeneID" id="96866793"/>
<dbReference type="Proteomes" id="UP000464283">
    <property type="component" value="Chromosome"/>
</dbReference>
<reference evidence="2" key="1">
    <citation type="submission" date="2018-11" db="EMBL/GenBank/DDBJ databases">
        <title>The first complete genome sequence of Mycoplasma iowae strain 695.</title>
        <authorList>
            <person name="Ghanem M."/>
            <person name="El-Gazzar M."/>
        </authorList>
    </citation>
    <scope>NUCLEOTIDE SEQUENCE [LARGE SCALE GENOMIC DNA]</scope>
    <source>
        <strain evidence="2">695</strain>
    </source>
</reference>
<dbReference type="InterPro" id="IPR029063">
    <property type="entry name" value="SAM-dependent_MTases_sf"/>
</dbReference>
<dbReference type="Gene3D" id="3.40.50.150">
    <property type="entry name" value="Vaccinia Virus protein VP39"/>
    <property type="match status" value="1"/>
</dbReference>
<name>A0A6P1LKS4_MALIO</name>
<keyword evidence="1" id="KW-0808">Transferase</keyword>
<proteinExistence type="predicted"/>